<sequence length="30" mass="3414">MSAPTSIKYFFIRILSNSIKSIDGCFYPIT</sequence>
<name>A0A8S5PZU7_9CAUD</name>
<protein>
    <submittedName>
        <fullName evidence="1">Uncharacterized protein</fullName>
    </submittedName>
</protein>
<accession>A0A8S5PZU7</accession>
<reference evidence="1" key="1">
    <citation type="journal article" date="2021" name="Proc. Natl. Acad. Sci. U.S.A.">
        <title>A Catalog of Tens of Thousands of Viruses from Human Metagenomes Reveals Hidden Associations with Chronic Diseases.</title>
        <authorList>
            <person name="Tisza M.J."/>
            <person name="Buck C.B."/>
        </authorList>
    </citation>
    <scope>NUCLEOTIDE SEQUENCE</scope>
    <source>
        <strain evidence="1">CtBtT5</strain>
    </source>
</reference>
<organism evidence="1">
    <name type="scientific">Myoviridae sp. ctBtT5</name>
    <dbReference type="NCBI Taxonomy" id="2825048"/>
    <lineage>
        <taxon>Viruses</taxon>
        <taxon>Duplodnaviria</taxon>
        <taxon>Heunggongvirae</taxon>
        <taxon>Uroviricota</taxon>
        <taxon>Caudoviricetes</taxon>
    </lineage>
</organism>
<dbReference type="EMBL" id="BK015540">
    <property type="protein sequence ID" value="DAE11941.1"/>
    <property type="molecule type" value="Genomic_DNA"/>
</dbReference>
<proteinExistence type="predicted"/>
<evidence type="ECO:0000313" key="1">
    <source>
        <dbReference type="EMBL" id="DAE11941.1"/>
    </source>
</evidence>